<reference evidence="1 2" key="1">
    <citation type="submission" date="2018-12" db="EMBL/GenBank/DDBJ databases">
        <title>Genome sequence and assembly of Colletotrichum trifolii.</title>
        <authorList>
            <person name="Gan P."/>
            <person name="Shirasu K."/>
        </authorList>
    </citation>
    <scope>NUCLEOTIDE SEQUENCE [LARGE SCALE GENOMIC DNA]</scope>
    <source>
        <strain evidence="1 2">543-2</strain>
    </source>
</reference>
<protein>
    <recommendedName>
        <fullName evidence="3">Integral membrane protein</fullName>
    </recommendedName>
</protein>
<comment type="caution">
    <text evidence="1">The sequence shown here is derived from an EMBL/GenBank/DDBJ whole genome shotgun (WGS) entry which is preliminary data.</text>
</comment>
<dbReference type="Proteomes" id="UP000295703">
    <property type="component" value="Unassembled WGS sequence"/>
</dbReference>
<accession>A0A4R8RMB6</accession>
<evidence type="ECO:0000313" key="1">
    <source>
        <dbReference type="EMBL" id="TDZ65062.1"/>
    </source>
</evidence>
<name>A0A4R8RMB6_COLTR</name>
<dbReference type="AlphaFoldDB" id="A0A4R8RMB6"/>
<dbReference type="EMBL" id="RYZW01000024">
    <property type="protein sequence ID" value="TDZ65062.1"/>
    <property type="molecule type" value="Genomic_DNA"/>
</dbReference>
<sequence length="504" mass="55624">MVTNPRLQASEAYRMPVDIMPEVRATQNEPISTSRKLSARLEKHVRNDSIVVSHGSEADALTIALNCTIRVPDNRDTNNLPPGLGTFPLFNVKDYAHKLPESMARKGGIFFPMYQKEAMWINFSASAPFAIKIYVGGVNAVSGFPMTANDQTKAKRKRMLQNGESIQDYMVLPEQRWLDGIVSEDGKIRQFVAQPKGSGYSVEAQVTGEENVGGIQIEIVPAKKNLPASFDVRYENKSREVVTRTFNLAEKAITGESTWHDVKKSISVEFGIPVEDQVLRDYSLVGRSYPSQSRMTSLRIDFNDETKLCDVYFPPKFSTLSVTHHRSLPRCGKRKTVLGSERGPAVLAMCAMPLSAAAAPEANEMGLAAGGLISQIIETDVHPADTWDVEASVMVNLQILDVESFCTVTGLPPPETPVDAAMYAQYDYPFFEIWGEEKTGIKGDFSGVKSVAQIDAEEAAAQGREFAEEASVPVRVHQIGRPMPFSSTFLPVEVLRAELEDLQI</sequence>
<evidence type="ECO:0008006" key="3">
    <source>
        <dbReference type="Google" id="ProtNLM"/>
    </source>
</evidence>
<organism evidence="1 2">
    <name type="scientific">Colletotrichum trifolii</name>
    <dbReference type="NCBI Taxonomy" id="5466"/>
    <lineage>
        <taxon>Eukaryota</taxon>
        <taxon>Fungi</taxon>
        <taxon>Dikarya</taxon>
        <taxon>Ascomycota</taxon>
        <taxon>Pezizomycotina</taxon>
        <taxon>Sordariomycetes</taxon>
        <taxon>Hypocreomycetidae</taxon>
        <taxon>Glomerellales</taxon>
        <taxon>Glomerellaceae</taxon>
        <taxon>Colletotrichum</taxon>
        <taxon>Colletotrichum orbiculare species complex</taxon>
    </lineage>
</organism>
<keyword evidence="2" id="KW-1185">Reference proteome</keyword>
<dbReference type="STRING" id="5466.A0A4R8RMB6"/>
<evidence type="ECO:0000313" key="2">
    <source>
        <dbReference type="Proteomes" id="UP000295703"/>
    </source>
</evidence>
<proteinExistence type="predicted"/>
<gene>
    <name evidence="1" type="ORF">CTRI78_v003732</name>
</gene>